<organism evidence="1 2">
    <name type="scientific">Candidatus Solincola sediminis</name>
    <dbReference type="NCBI Taxonomy" id="1797199"/>
    <lineage>
        <taxon>Bacteria</taxon>
        <taxon>Bacillati</taxon>
        <taxon>Actinomycetota</taxon>
        <taxon>Candidatus Geothermincolia</taxon>
        <taxon>Candidatus Geothermincolales</taxon>
        <taxon>Candidatus Geothermincolaceae</taxon>
        <taxon>Candidatus Solincola</taxon>
    </lineage>
</organism>
<dbReference type="PROSITE" id="PS51257">
    <property type="entry name" value="PROKAR_LIPOPROTEIN"/>
    <property type="match status" value="1"/>
</dbReference>
<comment type="caution">
    <text evidence="1">The sequence shown here is derived from an EMBL/GenBank/DDBJ whole genome shotgun (WGS) entry which is preliminary data.</text>
</comment>
<dbReference type="Gene3D" id="3.40.50.1820">
    <property type="entry name" value="alpha/beta hydrolase"/>
    <property type="match status" value="1"/>
</dbReference>
<reference evidence="1 2" key="1">
    <citation type="journal article" date="2016" name="Nat. Commun.">
        <title>Thousands of microbial genomes shed light on interconnected biogeochemical processes in an aquifer system.</title>
        <authorList>
            <person name="Anantharaman K."/>
            <person name="Brown C.T."/>
            <person name="Hug L.A."/>
            <person name="Sharon I."/>
            <person name="Castelle C.J."/>
            <person name="Probst A.J."/>
            <person name="Thomas B.C."/>
            <person name="Singh A."/>
            <person name="Wilkins M.J."/>
            <person name="Karaoz U."/>
            <person name="Brodie E.L."/>
            <person name="Williams K.H."/>
            <person name="Hubbard S.S."/>
            <person name="Banfield J.F."/>
        </authorList>
    </citation>
    <scope>NUCLEOTIDE SEQUENCE [LARGE SCALE GENOMIC DNA]</scope>
</reference>
<dbReference type="Proteomes" id="UP000177876">
    <property type="component" value="Unassembled WGS sequence"/>
</dbReference>
<proteinExistence type="predicted"/>
<evidence type="ECO:0000313" key="2">
    <source>
        <dbReference type="Proteomes" id="UP000177876"/>
    </source>
</evidence>
<sequence>MTKHIRLFSFLLLGFLILLAGCYQQGGPIPEGAKNAPVPRDYTQADVDQAVVAEEQVISSPLPSEWGAPAECNEIHLLRIRPSDGSTLDPTNKAQANAATTDAMLVMLPGILEGVNGFEYLARQLVYTAKVKDGKNIEVWATEHRTNALEDLTGVNYLEDQLSTHQLTVDEAVDTFIGYYYKGQSVNGKTFKGWRENQDLLFLSEFGLKLDTEDVFKIIQTLVPDPAVRRKKIFVGGHSMGGLMASSFVGWDLDGDPATTDDAGYNNCAGMFGLDTALNSLDNIGDSILGMMPEWMLDGAKNMSEVIYGGFLDGLRDGALPIIWNMGPLFPPESMALLEAVAMAAYYDPNGEDTYINEVPFSENMQWLLRFLSSKDTDTFALGTPDITDFRFTNQALLGVLFDDSYASCNLILNSMGFLAGGPVVLKDFPQLIVDNIPITKSMIGKGPQYIANDAGPADNLGTGPLYSWVNFDQIGNASDPDYKDTTGETTFTTIENEMTDINDVARALFEGPLNLTEWYFSMRQCLDLFGAALPWAPMYGLNFLHGDKLIDMPQILFVTEQGVWVDQGIDGLPGEKHFLEGYNHLDVLMASANTSSRRPNEVIQPLIDFVLKNAE</sequence>
<protein>
    <submittedName>
        <fullName evidence="1">Uncharacterized protein</fullName>
    </submittedName>
</protein>
<dbReference type="SUPFAM" id="SSF53474">
    <property type="entry name" value="alpha/beta-Hydrolases"/>
    <property type="match status" value="2"/>
</dbReference>
<dbReference type="EMBL" id="MELK01000024">
    <property type="protein sequence ID" value="OFW58327.1"/>
    <property type="molecule type" value="Genomic_DNA"/>
</dbReference>
<accession>A0A1F2WNA3</accession>
<evidence type="ECO:0000313" key="1">
    <source>
        <dbReference type="EMBL" id="OFW58327.1"/>
    </source>
</evidence>
<dbReference type="STRING" id="1797197.A2Y75_01925"/>
<dbReference type="InterPro" id="IPR029058">
    <property type="entry name" value="AB_hydrolase_fold"/>
</dbReference>
<gene>
    <name evidence="1" type="ORF">A2Y75_01925</name>
</gene>
<name>A0A1F2WNA3_9ACTN</name>
<dbReference type="AlphaFoldDB" id="A0A1F2WNA3"/>